<dbReference type="GO" id="GO:0003700">
    <property type="term" value="F:DNA-binding transcription factor activity"/>
    <property type="evidence" value="ECO:0007669"/>
    <property type="project" value="InterPro"/>
</dbReference>
<dbReference type="Gene3D" id="1.10.10.10">
    <property type="entry name" value="Winged helix-like DNA-binding domain superfamily/Winged helix DNA-binding domain"/>
    <property type="match status" value="1"/>
</dbReference>
<evidence type="ECO:0000313" key="6">
    <source>
        <dbReference type="EMBL" id="NXF31887.1"/>
    </source>
</evidence>
<feature type="non-terminal residue" evidence="6">
    <location>
        <position position="1"/>
    </location>
</feature>
<dbReference type="InterPro" id="IPR000232">
    <property type="entry name" value="HSF_DNA-bd"/>
</dbReference>
<comment type="similarity">
    <text evidence="2">Belongs to the HSF family.</text>
</comment>
<comment type="subcellular location">
    <subcellularLocation>
        <location evidence="1">Nucleus</location>
    </subcellularLocation>
</comment>
<dbReference type="Proteomes" id="UP000538472">
    <property type="component" value="Unassembled WGS sequence"/>
</dbReference>
<dbReference type="GO" id="GO:0005634">
    <property type="term" value="C:nucleus"/>
    <property type="evidence" value="ECO:0007669"/>
    <property type="project" value="UniProtKB-SubCell"/>
</dbReference>
<comment type="caution">
    <text evidence="6">The sequence shown here is derived from an EMBL/GenBank/DDBJ whole genome shotgun (WGS) entry which is preliminary data.</text>
</comment>
<dbReference type="Pfam" id="PF00447">
    <property type="entry name" value="HSF_DNA-bind"/>
    <property type="match status" value="1"/>
</dbReference>
<reference evidence="6 7" key="1">
    <citation type="submission" date="2019-09" db="EMBL/GenBank/DDBJ databases">
        <title>Bird 10,000 Genomes (B10K) Project - Family phase.</title>
        <authorList>
            <person name="Zhang G."/>
        </authorList>
    </citation>
    <scope>NUCLEOTIDE SEQUENCE [LARGE SCALE GENOMIC DNA]</scope>
    <source>
        <strain evidence="6">B10K-CU-031-10</strain>
        <tissue evidence="6">Muscle</tissue>
    </source>
</reference>
<dbReference type="InterPro" id="IPR036388">
    <property type="entry name" value="WH-like_DNA-bd_sf"/>
</dbReference>
<dbReference type="EMBL" id="VWZB01000087">
    <property type="protein sequence ID" value="NXF31887.1"/>
    <property type="molecule type" value="Genomic_DNA"/>
</dbReference>
<gene>
    <name evidence="6" type="primary">Hsfy1_1</name>
    <name evidence="6" type="ORF">NYCBRA_R15225</name>
</gene>
<organism evidence="6 7">
    <name type="scientific">Nyctibius bracteatus</name>
    <name type="common">Rufous potoo</name>
    <dbReference type="NCBI Taxonomy" id="48426"/>
    <lineage>
        <taxon>Eukaryota</taxon>
        <taxon>Metazoa</taxon>
        <taxon>Chordata</taxon>
        <taxon>Craniata</taxon>
        <taxon>Vertebrata</taxon>
        <taxon>Euteleostomi</taxon>
        <taxon>Archelosauria</taxon>
        <taxon>Archosauria</taxon>
        <taxon>Dinosauria</taxon>
        <taxon>Saurischia</taxon>
        <taxon>Theropoda</taxon>
        <taxon>Coelurosauria</taxon>
        <taxon>Aves</taxon>
        <taxon>Neognathae</taxon>
        <taxon>Neoaves</taxon>
        <taxon>Strisores</taxon>
        <taxon>Caprimulgiformes</taxon>
        <taxon>Nyctibiidae</taxon>
        <taxon>Nyctibius</taxon>
    </lineage>
</organism>
<evidence type="ECO:0000256" key="4">
    <source>
        <dbReference type="ARBA" id="ARBA00023242"/>
    </source>
</evidence>
<proteinExistence type="inferred from homology"/>
<keyword evidence="7" id="KW-1185">Reference proteome</keyword>
<evidence type="ECO:0000313" key="7">
    <source>
        <dbReference type="Proteomes" id="UP000538472"/>
    </source>
</evidence>
<dbReference type="GO" id="GO:0043565">
    <property type="term" value="F:sequence-specific DNA binding"/>
    <property type="evidence" value="ECO:0007669"/>
    <property type="project" value="InterPro"/>
</dbReference>
<keyword evidence="4" id="KW-0539">Nucleus</keyword>
<dbReference type="AlphaFoldDB" id="A0A7K8SP39"/>
<evidence type="ECO:0000256" key="3">
    <source>
        <dbReference type="ARBA" id="ARBA00023125"/>
    </source>
</evidence>
<sequence>MEMPLPETSWDSSTDDSDWWAASTSPDHRGGYMGASWDAAGGTTADENTLQGFPEESCTPTTRYHFYEEIYASSSQSSACSFLKKLRRIVGSCHFHSIQWGDDGYCVVITEKLFRKEVLGRREHLKIFPTESMRGFIQQLKLHGFCKMEGDSFISVSIKEVQALAAAGSALGKV</sequence>
<name>A0A7K8SP39_9AVES</name>
<protein>
    <submittedName>
        <fullName evidence="6">HSFY1 protein</fullName>
    </submittedName>
</protein>
<evidence type="ECO:0000256" key="2">
    <source>
        <dbReference type="ARBA" id="ARBA00006403"/>
    </source>
</evidence>
<feature type="non-terminal residue" evidence="6">
    <location>
        <position position="174"/>
    </location>
</feature>
<feature type="domain" description="HSF-type DNA-binding" evidence="5">
    <location>
        <begin position="82"/>
        <end position="151"/>
    </location>
</feature>
<dbReference type="InterPro" id="IPR036390">
    <property type="entry name" value="WH_DNA-bd_sf"/>
</dbReference>
<accession>A0A7K8SP39</accession>
<dbReference type="SUPFAM" id="SSF46785">
    <property type="entry name" value="Winged helix' DNA-binding domain"/>
    <property type="match status" value="1"/>
</dbReference>
<evidence type="ECO:0000259" key="5">
    <source>
        <dbReference type="Pfam" id="PF00447"/>
    </source>
</evidence>
<evidence type="ECO:0000256" key="1">
    <source>
        <dbReference type="ARBA" id="ARBA00004123"/>
    </source>
</evidence>
<keyword evidence="3" id="KW-0238">DNA-binding</keyword>